<reference evidence="1" key="1">
    <citation type="journal article" date="2022" name="Environ. Microbiol.">
        <title>Transmission of Klebsiella strains and plasmids within and between grey-headed flying fox colonies.</title>
        <authorList>
            <person name="Vezina B."/>
            <person name="Judd L.M."/>
            <person name="McDougall F.K."/>
            <person name="Boardman W.S.J."/>
            <person name="Power M.L."/>
            <person name="Hawkey J."/>
            <person name="Brisse S."/>
            <person name="Monk J.M."/>
            <person name="Holt K.E."/>
            <person name="Wyres K.L."/>
        </authorList>
    </citation>
    <scope>NUCLEOTIDE SEQUENCE</scope>
    <source>
        <strain evidence="1">FF1019</strain>
    </source>
</reference>
<protein>
    <submittedName>
        <fullName evidence="1">Ribokinase</fullName>
    </submittedName>
</protein>
<evidence type="ECO:0000313" key="1">
    <source>
        <dbReference type="EMBL" id="USB43476.1"/>
    </source>
</evidence>
<gene>
    <name evidence="1" type="ORF">KU660_12540</name>
</gene>
<keyword evidence="2" id="KW-1185">Reference proteome</keyword>
<name>A0ACD4AVL1_9ENTR</name>
<dbReference type="Proteomes" id="UP001057074">
    <property type="component" value="Chromosome"/>
</dbReference>
<accession>A0ACD4AVL1</accession>
<dbReference type="EMBL" id="CP077823">
    <property type="protein sequence ID" value="USB43476.1"/>
    <property type="molecule type" value="Genomic_DNA"/>
</dbReference>
<proteinExistence type="predicted"/>
<evidence type="ECO:0000313" key="2">
    <source>
        <dbReference type="Proteomes" id="UP001057074"/>
    </source>
</evidence>
<sequence length="308" mass="32355">MRKKIFILGSYNVDIVTYLDRFPVPGESIAATSSSTFPGGKGANQALAASRSGGQVNFAVKVGQDAFGHNAERELPESPIASLDIFVCDSKPTGKAMIMINQSSGENIITIDLGANAAFSETDIDSLSDKIGDAGYFLTQLENNWDATLKAIRIARNKGTTVILNPAPFSENIMNVLDLIDIITPNETEAELISGIKIETATDAIQAARKIKSMGVKNILITLGAKGCVLVNDEFMGSLPVFPAKCVDTTGAGDSFNGAFVARLAAGDPIVDAAVYGSAFASCATELMGASSHPSLADVESRLKSRVL</sequence>
<organism evidence="1 2">
    <name type="scientific">Klebsiella africana</name>
    <dbReference type="NCBI Taxonomy" id="2489010"/>
    <lineage>
        <taxon>Bacteria</taxon>
        <taxon>Pseudomonadati</taxon>
        <taxon>Pseudomonadota</taxon>
        <taxon>Gammaproteobacteria</taxon>
        <taxon>Enterobacterales</taxon>
        <taxon>Enterobacteriaceae</taxon>
        <taxon>Klebsiella/Raoultella group</taxon>
        <taxon>Klebsiella</taxon>
    </lineage>
</organism>